<dbReference type="SUPFAM" id="SSF51735">
    <property type="entry name" value="NAD(P)-binding Rossmann-fold domains"/>
    <property type="match status" value="1"/>
</dbReference>
<dbReference type="InterPro" id="IPR051604">
    <property type="entry name" value="Ergot_Alk_Oxidoreductase"/>
</dbReference>
<dbReference type="InterPro" id="IPR008030">
    <property type="entry name" value="NmrA-like"/>
</dbReference>
<dbReference type="EMBL" id="FCNX02000009">
    <property type="protein sequence ID" value="SAK78543.1"/>
    <property type="molecule type" value="Genomic_DNA"/>
</dbReference>
<dbReference type="RefSeq" id="WP_061136069.1">
    <property type="nucleotide sequence ID" value="NZ_FCNX02000009.1"/>
</dbReference>
<reference evidence="2" key="1">
    <citation type="submission" date="2016-01" db="EMBL/GenBank/DDBJ databases">
        <authorList>
            <person name="Peeters C."/>
        </authorList>
    </citation>
    <scope>NUCLEOTIDE SEQUENCE</scope>
    <source>
        <strain evidence="2">LMG 29320</strain>
    </source>
</reference>
<dbReference type="PANTHER" id="PTHR43162">
    <property type="match status" value="1"/>
</dbReference>
<dbReference type="Gene3D" id="3.40.50.720">
    <property type="entry name" value="NAD(P)-binding Rossmann-like Domain"/>
    <property type="match status" value="1"/>
</dbReference>
<evidence type="ECO:0000313" key="2">
    <source>
        <dbReference type="EMBL" id="SAK78543.1"/>
    </source>
</evidence>
<organism evidence="2 3">
    <name type="scientific">Caballeronia fortuita</name>
    <dbReference type="NCBI Taxonomy" id="1777138"/>
    <lineage>
        <taxon>Bacteria</taxon>
        <taxon>Pseudomonadati</taxon>
        <taxon>Pseudomonadota</taxon>
        <taxon>Betaproteobacteria</taxon>
        <taxon>Burkholderiales</taxon>
        <taxon>Burkholderiaceae</taxon>
        <taxon>Caballeronia</taxon>
    </lineage>
</organism>
<keyword evidence="3" id="KW-1185">Reference proteome</keyword>
<evidence type="ECO:0000313" key="3">
    <source>
        <dbReference type="Proteomes" id="UP000054903"/>
    </source>
</evidence>
<dbReference type="PANTHER" id="PTHR43162:SF1">
    <property type="entry name" value="PRESTALK A DIFFERENTIATION PROTEIN A"/>
    <property type="match status" value="1"/>
</dbReference>
<dbReference type="OrthoDB" id="9798669at2"/>
<dbReference type="InterPro" id="IPR036291">
    <property type="entry name" value="NAD(P)-bd_dom_sf"/>
</dbReference>
<protein>
    <submittedName>
        <fullName evidence="2">NmrA family protein</fullName>
    </submittedName>
</protein>
<dbReference type="Proteomes" id="UP000054903">
    <property type="component" value="Unassembled WGS sequence"/>
</dbReference>
<comment type="caution">
    <text evidence="2">The sequence shown here is derived from an EMBL/GenBank/DDBJ whole genome shotgun (WGS) entry which is preliminary data.</text>
</comment>
<dbReference type="AlphaFoldDB" id="A0A158C884"/>
<name>A0A158C884_9BURK</name>
<gene>
    <name evidence="2" type="ORF">AWB77_03777</name>
</gene>
<proteinExistence type="predicted"/>
<dbReference type="STRING" id="1777138.AWB77_03777"/>
<dbReference type="Pfam" id="PF05368">
    <property type="entry name" value="NmrA"/>
    <property type="match status" value="1"/>
</dbReference>
<feature type="domain" description="NmrA-like" evidence="1">
    <location>
        <begin position="2"/>
        <end position="225"/>
    </location>
</feature>
<dbReference type="Gene3D" id="3.90.25.10">
    <property type="entry name" value="UDP-galactose 4-epimerase, domain 1"/>
    <property type="match status" value="1"/>
</dbReference>
<sequence>MTILVTGSTGVIGTQVLDHLKDSGAAVRALTRSPERAKFPADVTPVQGELGEIGALRETMKGIDTLFLLAPNAADELTQALQALSIAREAGVKGIVYLSVFKGDAYTDVPHFTSKHTVERMIEHCDLPATILRPAYFMQNDSRMKDALMHHGVYGMPIGAKGISMVDTRDIGDAAARELLRRERSDAPLPREAYALVGPDALTAESITAIWRDALKREINYGGDDLDALEARMKNAGPEWLAYDMRLMMQRYQEDGAVASREEIEKLTSLLGRPPRTYRDFAAESAREWATS</sequence>
<evidence type="ECO:0000259" key="1">
    <source>
        <dbReference type="Pfam" id="PF05368"/>
    </source>
</evidence>
<accession>A0A158C884</accession>